<dbReference type="EMBL" id="BK015942">
    <property type="protein sequence ID" value="DAF86322.1"/>
    <property type="molecule type" value="Genomic_DNA"/>
</dbReference>
<reference evidence="1" key="1">
    <citation type="journal article" date="2021" name="Proc. Natl. Acad. Sci. U.S.A.">
        <title>A Catalog of Tens of Thousands of Viruses from Human Metagenomes Reveals Hidden Associations with Chronic Diseases.</title>
        <authorList>
            <person name="Tisza M.J."/>
            <person name="Buck C.B."/>
        </authorList>
    </citation>
    <scope>NUCLEOTIDE SEQUENCE</scope>
    <source>
        <strain evidence="1">CtQkj3</strain>
    </source>
</reference>
<evidence type="ECO:0000313" key="1">
    <source>
        <dbReference type="EMBL" id="DAF86322.1"/>
    </source>
</evidence>
<accession>A0A8S5TVS5</accession>
<organism evidence="1">
    <name type="scientific">Siphoviridae sp. ctQkj3</name>
    <dbReference type="NCBI Taxonomy" id="2825495"/>
    <lineage>
        <taxon>Viruses</taxon>
        <taxon>Duplodnaviria</taxon>
        <taxon>Heunggongvirae</taxon>
        <taxon>Uroviricota</taxon>
        <taxon>Caudoviricetes</taxon>
    </lineage>
</organism>
<protein>
    <submittedName>
        <fullName evidence="1">Uncharacterized protein</fullName>
    </submittedName>
</protein>
<name>A0A8S5TVS5_9CAUD</name>
<proteinExistence type="predicted"/>
<sequence length="182" mass="21930">MKLLRARMKMARILYVVEGEIEKRFINQLTRQDLIKPGRVKKFNLMQKELKNSNDILTNKYDYTICVIDSDCTEKCHCTFLRENIKQLKTVGNVLVMVQNKNFEDELEYILQKPLEECFNLRYSSPSDIKKFLAQKIEYKNYLNKKHVQRYCMRNQDFVQIYESYGYKLFKNRLITAEKIIL</sequence>